<protein>
    <submittedName>
        <fullName evidence="1">(wild Malaysian banana) hypothetical protein</fullName>
    </submittedName>
</protein>
<reference evidence="1" key="1">
    <citation type="submission" date="2021-03" db="EMBL/GenBank/DDBJ databases">
        <authorList>
            <consortium name="Genoscope - CEA"/>
            <person name="William W."/>
        </authorList>
    </citation>
    <scope>NUCLEOTIDE SEQUENCE</scope>
    <source>
        <strain evidence="1">Doubled-haploid Pahang</strain>
    </source>
</reference>
<accession>A0A8D6ZKY0</accession>
<gene>
    <name evidence="1" type="ORF">GSMUA_99970.1</name>
</gene>
<dbReference type="EMBL" id="HG996472">
    <property type="protein sequence ID" value="CAG1831995.1"/>
    <property type="molecule type" value="Genomic_DNA"/>
</dbReference>
<proteinExistence type="predicted"/>
<name>A0A8D6ZKY0_MUSAM</name>
<dbReference type="AlphaFoldDB" id="A0A8D6ZKY0"/>
<evidence type="ECO:0000313" key="1">
    <source>
        <dbReference type="EMBL" id="CAG1831995.1"/>
    </source>
</evidence>
<sequence>MGNRLKAKVISMGTYRLRLETGHLMDLVDTCYVPTISRNLVSLSRIGELGYCLSFGSSTLSIFYDSIKVGSGILCDAIDTLEVYINEVERQLDRKVKIVRSDIGGEFYGRYDGYGQNIGPFARFLEQRGICAQYALPGVP</sequence>
<organism evidence="1">
    <name type="scientific">Musa acuminata subsp. malaccensis</name>
    <name type="common">Wild banana</name>
    <name type="synonym">Musa malaccensis</name>
    <dbReference type="NCBI Taxonomy" id="214687"/>
    <lineage>
        <taxon>Eukaryota</taxon>
        <taxon>Viridiplantae</taxon>
        <taxon>Streptophyta</taxon>
        <taxon>Embryophyta</taxon>
        <taxon>Tracheophyta</taxon>
        <taxon>Spermatophyta</taxon>
        <taxon>Magnoliopsida</taxon>
        <taxon>Liliopsida</taxon>
        <taxon>Zingiberales</taxon>
        <taxon>Musaceae</taxon>
        <taxon>Musa</taxon>
    </lineage>
</organism>